<feature type="transmembrane region" description="Helical" evidence="2">
    <location>
        <begin position="21"/>
        <end position="45"/>
    </location>
</feature>
<dbReference type="Proteomes" id="UP000887565">
    <property type="component" value="Unplaced"/>
</dbReference>
<dbReference type="GO" id="GO:0042302">
    <property type="term" value="F:structural constituent of cuticle"/>
    <property type="evidence" value="ECO:0007669"/>
    <property type="project" value="InterPro"/>
</dbReference>
<reference evidence="5" key="1">
    <citation type="submission" date="2022-11" db="UniProtKB">
        <authorList>
            <consortium name="WormBaseParasite"/>
        </authorList>
    </citation>
    <scope>IDENTIFICATION</scope>
</reference>
<accession>A0A915JWL7</accession>
<dbReference type="AlphaFoldDB" id="A0A915JWL7"/>
<keyword evidence="4" id="KW-1185">Reference proteome</keyword>
<evidence type="ECO:0000313" key="5">
    <source>
        <dbReference type="WBParaSite" id="nRc.2.0.1.t30419-RA"/>
    </source>
</evidence>
<organism evidence="4 5">
    <name type="scientific">Romanomermis culicivorax</name>
    <name type="common">Nematode worm</name>
    <dbReference type="NCBI Taxonomy" id="13658"/>
    <lineage>
        <taxon>Eukaryota</taxon>
        <taxon>Metazoa</taxon>
        <taxon>Ecdysozoa</taxon>
        <taxon>Nematoda</taxon>
        <taxon>Enoplea</taxon>
        <taxon>Dorylaimia</taxon>
        <taxon>Mermithida</taxon>
        <taxon>Mermithoidea</taxon>
        <taxon>Mermithidae</taxon>
        <taxon>Romanomermis</taxon>
    </lineage>
</organism>
<keyword evidence="2" id="KW-0472">Membrane</keyword>
<keyword evidence="2" id="KW-0812">Transmembrane</keyword>
<dbReference type="InterPro" id="IPR002486">
    <property type="entry name" value="Col_cuticle_N"/>
</dbReference>
<keyword evidence="2" id="KW-1133">Transmembrane helix</keyword>
<evidence type="ECO:0000256" key="1">
    <source>
        <dbReference type="ARBA" id="ARBA00022737"/>
    </source>
</evidence>
<evidence type="ECO:0000256" key="2">
    <source>
        <dbReference type="SAM" id="Phobius"/>
    </source>
</evidence>
<feature type="domain" description="Nematode cuticle collagen N-terminal" evidence="3">
    <location>
        <begin position="25"/>
        <end position="65"/>
    </location>
</feature>
<dbReference type="Pfam" id="PF01484">
    <property type="entry name" value="Col_cuticle_N"/>
    <property type="match status" value="1"/>
</dbReference>
<protein>
    <submittedName>
        <fullName evidence="5">Nematode cuticle collagen N-terminal domain-containing protein</fullName>
    </submittedName>
</protein>
<keyword evidence="1" id="KW-0677">Repeat</keyword>
<proteinExistence type="predicted"/>
<evidence type="ECO:0000313" key="4">
    <source>
        <dbReference type="Proteomes" id="UP000887565"/>
    </source>
</evidence>
<dbReference type="WBParaSite" id="nRc.2.0.1.t30419-RA">
    <property type="protein sequence ID" value="nRc.2.0.1.t30419-RA"/>
    <property type="gene ID" value="nRc.2.0.1.g30419"/>
</dbReference>
<evidence type="ECO:0000259" key="3">
    <source>
        <dbReference type="Pfam" id="PF01484"/>
    </source>
</evidence>
<name>A0A915JWL7_ROMCU</name>
<sequence>MDAQKKNMSDDEGVKFDRVKWATAVAAVLSLVALLGCGFLTQAILTEVQSVWSELDAEMFNFKVKI</sequence>